<evidence type="ECO:0000259" key="7">
    <source>
        <dbReference type="PROSITE" id="PS50106"/>
    </source>
</evidence>
<reference evidence="8 9" key="1">
    <citation type="submission" date="2016-10" db="EMBL/GenBank/DDBJ databases">
        <authorList>
            <person name="de Groot N.N."/>
        </authorList>
    </citation>
    <scope>NUCLEOTIDE SEQUENCE [LARGE SCALE GENOMIC DNA]</scope>
    <source>
        <strain evidence="8 9">KHGC13</strain>
    </source>
</reference>
<dbReference type="RefSeq" id="WP_090470687.1">
    <property type="nucleotide sequence ID" value="NZ_FOWF01000007.1"/>
</dbReference>
<dbReference type="Gene3D" id="3.90.226.10">
    <property type="entry name" value="2-enoyl-CoA Hydratase, Chain A, domain 1"/>
    <property type="match status" value="1"/>
</dbReference>
<dbReference type="PANTHER" id="PTHR32060:SF30">
    <property type="entry name" value="CARBOXY-TERMINAL PROCESSING PROTEASE CTPA"/>
    <property type="match status" value="1"/>
</dbReference>
<feature type="domain" description="PDZ" evidence="7">
    <location>
        <begin position="95"/>
        <end position="196"/>
    </location>
</feature>
<dbReference type="SUPFAM" id="SSF52096">
    <property type="entry name" value="ClpP/crotonase"/>
    <property type="match status" value="1"/>
</dbReference>
<accession>A0A1I7GDI0</accession>
<dbReference type="Pfam" id="PF03572">
    <property type="entry name" value="Peptidase_S41"/>
    <property type="match status" value="1"/>
</dbReference>
<dbReference type="PROSITE" id="PS50106">
    <property type="entry name" value="PDZ"/>
    <property type="match status" value="1"/>
</dbReference>
<evidence type="ECO:0000256" key="2">
    <source>
        <dbReference type="ARBA" id="ARBA00022670"/>
    </source>
</evidence>
<dbReference type="GO" id="GO:0030288">
    <property type="term" value="C:outer membrane-bounded periplasmic space"/>
    <property type="evidence" value="ECO:0007669"/>
    <property type="project" value="TreeGrafter"/>
</dbReference>
<dbReference type="NCBIfam" id="TIGR00225">
    <property type="entry name" value="prc"/>
    <property type="match status" value="1"/>
</dbReference>
<organism evidence="8 9">
    <name type="scientific">Eubacterium pyruvativorans</name>
    <dbReference type="NCBI Taxonomy" id="155865"/>
    <lineage>
        <taxon>Bacteria</taxon>
        <taxon>Bacillati</taxon>
        <taxon>Bacillota</taxon>
        <taxon>Clostridia</taxon>
        <taxon>Eubacteriales</taxon>
        <taxon>Eubacteriaceae</taxon>
        <taxon>Eubacterium</taxon>
    </lineage>
</organism>
<evidence type="ECO:0000256" key="4">
    <source>
        <dbReference type="ARBA" id="ARBA00022825"/>
    </source>
</evidence>
<dbReference type="SMART" id="SM00228">
    <property type="entry name" value="PDZ"/>
    <property type="match status" value="1"/>
</dbReference>
<keyword evidence="2 5" id="KW-0645">Protease</keyword>
<dbReference type="SMART" id="SM00245">
    <property type="entry name" value="TSPc"/>
    <property type="match status" value="1"/>
</dbReference>
<dbReference type="InterPro" id="IPR005151">
    <property type="entry name" value="Tail-specific_protease"/>
</dbReference>
<keyword evidence="4 5" id="KW-0720">Serine protease</keyword>
<evidence type="ECO:0000313" key="9">
    <source>
        <dbReference type="Proteomes" id="UP000198817"/>
    </source>
</evidence>
<dbReference type="EMBL" id="FPBT01000006">
    <property type="protein sequence ID" value="SFU46500.1"/>
    <property type="molecule type" value="Genomic_DNA"/>
</dbReference>
<dbReference type="Gene3D" id="3.30.750.44">
    <property type="match status" value="1"/>
</dbReference>
<dbReference type="InterPro" id="IPR036034">
    <property type="entry name" value="PDZ_sf"/>
</dbReference>
<dbReference type="Proteomes" id="UP000198817">
    <property type="component" value="Unassembled WGS sequence"/>
</dbReference>
<dbReference type="SUPFAM" id="SSF50156">
    <property type="entry name" value="PDZ domain-like"/>
    <property type="match status" value="1"/>
</dbReference>
<evidence type="ECO:0000313" key="8">
    <source>
        <dbReference type="EMBL" id="SFU46500.1"/>
    </source>
</evidence>
<sequence>MIKIKKEKFIIILVSVALAAAALVVVAFAVHDQITGEVKVKRETYEEMAAVKNRYQKLYELQEKVNAEGLYRTSESKQMDTMYHALVHSLNDPYSAYMTKDEAESWDNAVNMKYYGIGISMEEEGRGSVVLQNVYDGTPADAAGLKKGDRLLKVDGKSYHSVSGFRQAIRSREQTEVSITYRRDGKDDTVKILRSELDSKSVYGGVLRGSKIGYIAILRFAEDTADDFRSELDDLTDRGVKKVIIDLRGNGGGYMDQAVDVADQLLPEGTITVTKNAEGKKKYYNSDETCTKMKYALLVNGDTASASEILASAVQDNHGGPVVGTKTYGKGVVQSEYHFGDGSGLRLTTMEYFSPKGREINHRGITPDHVVNRGKGSSDPQLKAAEKLLS</sequence>
<dbReference type="OrthoDB" id="9812068at2"/>
<dbReference type="Pfam" id="PF13180">
    <property type="entry name" value="PDZ_2"/>
    <property type="match status" value="1"/>
</dbReference>
<dbReference type="AlphaFoldDB" id="A0A1I7GDI0"/>
<dbReference type="InterPro" id="IPR029045">
    <property type="entry name" value="ClpP/crotonase-like_dom_sf"/>
</dbReference>
<dbReference type="InterPro" id="IPR001478">
    <property type="entry name" value="PDZ"/>
</dbReference>
<keyword evidence="9" id="KW-1185">Reference proteome</keyword>
<dbReference type="Gene3D" id="2.30.42.10">
    <property type="match status" value="1"/>
</dbReference>
<dbReference type="GO" id="GO:0008236">
    <property type="term" value="F:serine-type peptidase activity"/>
    <property type="evidence" value="ECO:0007669"/>
    <property type="project" value="UniProtKB-KW"/>
</dbReference>
<protein>
    <submittedName>
        <fullName evidence="8">C-terminal processing peptidase-3. Serine peptidase. MEROPS family S41A</fullName>
    </submittedName>
</protein>
<evidence type="ECO:0000256" key="5">
    <source>
        <dbReference type="RuleBase" id="RU004404"/>
    </source>
</evidence>
<dbReference type="GO" id="GO:0006508">
    <property type="term" value="P:proteolysis"/>
    <property type="evidence" value="ECO:0007669"/>
    <property type="project" value="UniProtKB-KW"/>
</dbReference>
<dbReference type="CDD" id="cd07560">
    <property type="entry name" value="Peptidase_S41_CPP"/>
    <property type="match status" value="1"/>
</dbReference>
<feature type="region of interest" description="Disordered" evidence="6">
    <location>
        <begin position="363"/>
        <end position="390"/>
    </location>
</feature>
<dbReference type="PANTHER" id="PTHR32060">
    <property type="entry name" value="TAIL-SPECIFIC PROTEASE"/>
    <property type="match status" value="1"/>
</dbReference>
<dbReference type="InterPro" id="IPR004447">
    <property type="entry name" value="Peptidase_S41A"/>
</dbReference>
<keyword evidence="3 5" id="KW-0378">Hydrolase</keyword>
<dbReference type="STRING" id="155865.SAMN05216515_10738"/>
<name>A0A1I7GDI0_9FIRM</name>
<dbReference type="GO" id="GO:0007165">
    <property type="term" value="P:signal transduction"/>
    <property type="evidence" value="ECO:0007669"/>
    <property type="project" value="TreeGrafter"/>
</dbReference>
<evidence type="ECO:0000256" key="3">
    <source>
        <dbReference type="ARBA" id="ARBA00022801"/>
    </source>
</evidence>
<comment type="similarity">
    <text evidence="1 5">Belongs to the peptidase S41A family.</text>
</comment>
<proteinExistence type="inferred from homology"/>
<evidence type="ECO:0000256" key="6">
    <source>
        <dbReference type="SAM" id="MobiDB-lite"/>
    </source>
</evidence>
<dbReference type="GO" id="GO:0004175">
    <property type="term" value="F:endopeptidase activity"/>
    <property type="evidence" value="ECO:0007669"/>
    <property type="project" value="TreeGrafter"/>
</dbReference>
<gene>
    <name evidence="8" type="ORF">SAMN05216508_10638</name>
</gene>
<evidence type="ECO:0000256" key="1">
    <source>
        <dbReference type="ARBA" id="ARBA00009179"/>
    </source>
</evidence>